<feature type="compositionally biased region" description="Polar residues" evidence="1">
    <location>
        <begin position="29"/>
        <end position="40"/>
    </location>
</feature>
<dbReference type="Proteomes" id="UP001519460">
    <property type="component" value="Unassembled WGS sequence"/>
</dbReference>
<dbReference type="EMBL" id="JACVVK020000051">
    <property type="protein sequence ID" value="KAK7498420.1"/>
    <property type="molecule type" value="Genomic_DNA"/>
</dbReference>
<evidence type="ECO:0000313" key="2">
    <source>
        <dbReference type="EMBL" id="KAK7498420.1"/>
    </source>
</evidence>
<accession>A0ABD0LG86</accession>
<dbReference type="AlphaFoldDB" id="A0ABD0LG86"/>
<gene>
    <name evidence="2" type="ORF">BaRGS_00010374</name>
</gene>
<comment type="caution">
    <text evidence="2">The sequence shown here is derived from an EMBL/GenBank/DDBJ whole genome shotgun (WGS) entry which is preliminary data.</text>
</comment>
<feature type="non-terminal residue" evidence="2">
    <location>
        <position position="1"/>
    </location>
</feature>
<protein>
    <submittedName>
        <fullName evidence="2">Uncharacterized protein</fullName>
    </submittedName>
</protein>
<sequence length="101" mass="10971">FLLTCWTTGSSMRDGLATVLTSGWTVQYSGSPRSQRQGANSDLPGSPRPQRPLERLKVPVLEARACDSGVRACPVHVLAIIPETEVTPVLVRSWGQQERVG</sequence>
<name>A0ABD0LG86_9CAEN</name>
<proteinExistence type="predicted"/>
<organism evidence="2 3">
    <name type="scientific">Batillaria attramentaria</name>
    <dbReference type="NCBI Taxonomy" id="370345"/>
    <lineage>
        <taxon>Eukaryota</taxon>
        <taxon>Metazoa</taxon>
        <taxon>Spiralia</taxon>
        <taxon>Lophotrochozoa</taxon>
        <taxon>Mollusca</taxon>
        <taxon>Gastropoda</taxon>
        <taxon>Caenogastropoda</taxon>
        <taxon>Sorbeoconcha</taxon>
        <taxon>Cerithioidea</taxon>
        <taxon>Batillariidae</taxon>
        <taxon>Batillaria</taxon>
    </lineage>
</organism>
<evidence type="ECO:0000313" key="3">
    <source>
        <dbReference type="Proteomes" id="UP001519460"/>
    </source>
</evidence>
<evidence type="ECO:0000256" key="1">
    <source>
        <dbReference type="SAM" id="MobiDB-lite"/>
    </source>
</evidence>
<keyword evidence="3" id="KW-1185">Reference proteome</keyword>
<feature type="region of interest" description="Disordered" evidence="1">
    <location>
        <begin position="29"/>
        <end position="53"/>
    </location>
</feature>
<reference evidence="2 3" key="1">
    <citation type="journal article" date="2023" name="Sci. Data">
        <title>Genome assembly of the Korean intertidal mud-creeper Batillaria attramentaria.</title>
        <authorList>
            <person name="Patra A.K."/>
            <person name="Ho P.T."/>
            <person name="Jun S."/>
            <person name="Lee S.J."/>
            <person name="Kim Y."/>
            <person name="Won Y.J."/>
        </authorList>
    </citation>
    <scope>NUCLEOTIDE SEQUENCE [LARGE SCALE GENOMIC DNA]</scope>
    <source>
        <strain evidence="2">Wonlab-2016</strain>
    </source>
</reference>